<keyword evidence="7 10" id="KW-1133">Transmembrane helix</keyword>
<dbReference type="CDD" id="cd18597">
    <property type="entry name" value="ABC_6TM_YOR1_D1_like"/>
    <property type="match status" value="1"/>
</dbReference>
<dbReference type="InterPro" id="IPR017871">
    <property type="entry name" value="ABC_transporter-like_CS"/>
</dbReference>
<dbReference type="CDD" id="cd03244">
    <property type="entry name" value="ABCC_MRP_domain2"/>
    <property type="match status" value="1"/>
</dbReference>
<evidence type="ECO:0000256" key="9">
    <source>
        <dbReference type="SAM" id="MobiDB-lite"/>
    </source>
</evidence>
<dbReference type="Gene3D" id="1.20.1560.10">
    <property type="entry name" value="ABC transporter type 1, transmembrane domain"/>
    <property type="match status" value="2"/>
</dbReference>
<dbReference type="PROSITE" id="PS50929">
    <property type="entry name" value="ABC_TM1F"/>
    <property type="match status" value="2"/>
</dbReference>
<dbReference type="SMART" id="SM00382">
    <property type="entry name" value="AAA"/>
    <property type="match status" value="2"/>
</dbReference>
<evidence type="ECO:0000256" key="4">
    <source>
        <dbReference type="ARBA" id="ARBA00022692"/>
    </source>
</evidence>
<keyword evidence="8 10" id="KW-0472">Membrane</keyword>
<dbReference type="InterPro" id="IPR003593">
    <property type="entry name" value="AAA+_ATPase"/>
</dbReference>
<feature type="domain" description="ABC transmembrane type-1" evidence="12">
    <location>
        <begin position="139"/>
        <end position="392"/>
    </location>
</feature>
<dbReference type="CDD" id="cd18606">
    <property type="entry name" value="ABC_6TM_YOR1_D2_like"/>
    <property type="match status" value="1"/>
</dbReference>
<evidence type="ECO:0000256" key="7">
    <source>
        <dbReference type="ARBA" id="ARBA00022989"/>
    </source>
</evidence>
<dbReference type="PANTHER" id="PTHR24223:SF456">
    <property type="entry name" value="MULTIDRUG RESISTANCE-ASSOCIATED PROTEIN LETHAL(2)03659"/>
    <property type="match status" value="1"/>
</dbReference>
<feature type="region of interest" description="Disordered" evidence="9">
    <location>
        <begin position="1"/>
        <end position="23"/>
    </location>
</feature>
<feature type="transmembrane region" description="Helical" evidence="10">
    <location>
        <begin position="853"/>
        <end position="876"/>
    </location>
</feature>
<dbReference type="STRING" id="1806994.A0A507CFJ3"/>
<gene>
    <name evidence="13" type="ORF">SmJEL517_g00165</name>
</gene>
<evidence type="ECO:0000313" key="14">
    <source>
        <dbReference type="Proteomes" id="UP000319731"/>
    </source>
</evidence>
<dbReference type="GO" id="GO:0016887">
    <property type="term" value="F:ATP hydrolysis activity"/>
    <property type="evidence" value="ECO:0007669"/>
    <property type="project" value="InterPro"/>
</dbReference>
<evidence type="ECO:0000256" key="1">
    <source>
        <dbReference type="ARBA" id="ARBA00004141"/>
    </source>
</evidence>
<feature type="transmembrane region" description="Helical" evidence="10">
    <location>
        <begin position="140"/>
        <end position="162"/>
    </location>
</feature>
<dbReference type="PANTHER" id="PTHR24223">
    <property type="entry name" value="ATP-BINDING CASSETTE SUB-FAMILY C"/>
    <property type="match status" value="1"/>
</dbReference>
<evidence type="ECO:0000259" key="11">
    <source>
        <dbReference type="PROSITE" id="PS50893"/>
    </source>
</evidence>
<keyword evidence="6" id="KW-0067">ATP-binding</keyword>
<feature type="transmembrane region" description="Helical" evidence="10">
    <location>
        <begin position="254"/>
        <end position="273"/>
    </location>
</feature>
<keyword evidence="4 10" id="KW-0812">Transmembrane</keyword>
<dbReference type="OrthoDB" id="6500128at2759"/>
<dbReference type="GeneID" id="42001392"/>
<name>A0A507CFJ3_9FUNG</name>
<feature type="compositionally biased region" description="Low complexity" evidence="9">
    <location>
        <begin position="449"/>
        <end position="462"/>
    </location>
</feature>
<dbReference type="PROSITE" id="PS50893">
    <property type="entry name" value="ABC_TRANSPORTER_2"/>
    <property type="match status" value="2"/>
</dbReference>
<proteinExistence type="inferred from homology"/>
<dbReference type="InterPro" id="IPR036640">
    <property type="entry name" value="ABC1_TM_sf"/>
</dbReference>
<dbReference type="Proteomes" id="UP000319731">
    <property type="component" value="Unassembled WGS sequence"/>
</dbReference>
<dbReference type="PROSITE" id="PS00211">
    <property type="entry name" value="ABC_TRANSPORTER_1"/>
    <property type="match status" value="1"/>
</dbReference>
<evidence type="ECO:0000256" key="2">
    <source>
        <dbReference type="ARBA" id="ARBA00009726"/>
    </source>
</evidence>
<evidence type="ECO:0000256" key="5">
    <source>
        <dbReference type="ARBA" id="ARBA00022741"/>
    </source>
</evidence>
<evidence type="ECO:0000256" key="10">
    <source>
        <dbReference type="SAM" id="Phobius"/>
    </source>
</evidence>
<dbReference type="GO" id="GO:0005524">
    <property type="term" value="F:ATP binding"/>
    <property type="evidence" value="ECO:0007669"/>
    <property type="project" value="UniProtKB-KW"/>
</dbReference>
<protein>
    <submittedName>
        <fullName evidence="13">Uncharacterized protein</fullName>
    </submittedName>
</protein>
<evidence type="ECO:0000259" key="12">
    <source>
        <dbReference type="PROSITE" id="PS50929"/>
    </source>
</evidence>
<dbReference type="GO" id="GO:0140359">
    <property type="term" value="F:ABC-type transporter activity"/>
    <property type="evidence" value="ECO:0007669"/>
    <property type="project" value="InterPro"/>
</dbReference>
<feature type="transmembrane region" description="Helical" evidence="10">
    <location>
        <begin position="987"/>
        <end position="1020"/>
    </location>
</feature>
<dbReference type="InterPro" id="IPR003439">
    <property type="entry name" value="ABC_transporter-like_ATP-bd"/>
</dbReference>
<comment type="subcellular location">
    <subcellularLocation>
        <location evidence="1">Membrane</location>
        <topology evidence="1">Multi-pass membrane protein</topology>
    </subcellularLocation>
</comment>
<keyword evidence="14" id="KW-1185">Reference proteome</keyword>
<feature type="region of interest" description="Disordered" evidence="9">
    <location>
        <begin position="432"/>
        <end position="470"/>
    </location>
</feature>
<feature type="domain" description="ABC transporter" evidence="11">
    <location>
        <begin position="1186"/>
        <end position="1420"/>
    </location>
</feature>
<organism evidence="13 14">
    <name type="scientific">Synchytrium microbalum</name>
    <dbReference type="NCBI Taxonomy" id="1806994"/>
    <lineage>
        <taxon>Eukaryota</taxon>
        <taxon>Fungi</taxon>
        <taxon>Fungi incertae sedis</taxon>
        <taxon>Chytridiomycota</taxon>
        <taxon>Chytridiomycota incertae sedis</taxon>
        <taxon>Chytridiomycetes</taxon>
        <taxon>Synchytriales</taxon>
        <taxon>Synchytriaceae</taxon>
        <taxon>Synchytrium</taxon>
    </lineage>
</organism>
<dbReference type="Gene3D" id="3.40.50.300">
    <property type="entry name" value="P-loop containing nucleotide triphosphate hydrolases"/>
    <property type="match status" value="2"/>
</dbReference>
<dbReference type="SUPFAM" id="SSF90123">
    <property type="entry name" value="ABC transporter transmembrane region"/>
    <property type="match status" value="2"/>
</dbReference>
<evidence type="ECO:0000256" key="3">
    <source>
        <dbReference type="ARBA" id="ARBA00022448"/>
    </source>
</evidence>
<feature type="domain" description="ABC transporter" evidence="11">
    <location>
        <begin position="527"/>
        <end position="793"/>
    </location>
</feature>
<dbReference type="SUPFAM" id="SSF52540">
    <property type="entry name" value="P-loop containing nucleoside triphosphate hydrolases"/>
    <property type="match status" value="2"/>
</dbReference>
<feature type="transmembrane region" description="Helical" evidence="10">
    <location>
        <begin position="903"/>
        <end position="925"/>
    </location>
</feature>
<dbReference type="Pfam" id="PF00664">
    <property type="entry name" value="ABC_membrane"/>
    <property type="match status" value="2"/>
</dbReference>
<dbReference type="CDD" id="cd03250">
    <property type="entry name" value="ABCC_MRP_domain1"/>
    <property type="match status" value="1"/>
</dbReference>
<dbReference type="GO" id="GO:0016020">
    <property type="term" value="C:membrane"/>
    <property type="evidence" value="ECO:0007669"/>
    <property type="project" value="UniProtKB-SubCell"/>
</dbReference>
<comment type="caution">
    <text evidence="13">The sequence shown here is derived from an EMBL/GenBank/DDBJ whole genome shotgun (WGS) entry which is preliminary data.</text>
</comment>
<comment type="similarity">
    <text evidence="2">Belongs to the ABC transporter superfamily. ABCC family. Conjugate transporter (TC 3.A.1.208) subfamily.</text>
</comment>
<dbReference type="FunFam" id="1.20.1560.10:FF:000010">
    <property type="entry name" value="Multidrug resistance-associated ABC transporter"/>
    <property type="match status" value="1"/>
</dbReference>
<feature type="compositionally biased region" description="Low complexity" evidence="9">
    <location>
        <begin position="1"/>
        <end position="16"/>
    </location>
</feature>
<feature type="transmembrane region" description="Helical" evidence="10">
    <location>
        <begin position="174"/>
        <end position="192"/>
    </location>
</feature>
<dbReference type="FunFam" id="3.40.50.300:FF:000163">
    <property type="entry name" value="Multidrug resistance-associated protein member 4"/>
    <property type="match status" value="1"/>
</dbReference>
<keyword evidence="3" id="KW-0813">Transport</keyword>
<reference evidence="13 14" key="1">
    <citation type="journal article" date="2019" name="Sci. Rep.">
        <title>Comparative genomics of chytrid fungi reveal insights into the obligate biotrophic and pathogenic lifestyle of Synchytrium endobioticum.</title>
        <authorList>
            <person name="van de Vossenberg B.T.L.H."/>
            <person name="Warris S."/>
            <person name="Nguyen H.D.T."/>
            <person name="van Gent-Pelzer M.P.E."/>
            <person name="Joly D.L."/>
            <person name="van de Geest H.C."/>
            <person name="Bonants P.J.M."/>
            <person name="Smith D.S."/>
            <person name="Levesque C.A."/>
            <person name="van der Lee T.A.J."/>
        </authorList>
    </citation>
    <scope>NUCLEOTIDE SEQUENCE [LARGE SCALE GENOMIC DNA]</scope>
    <source>
        <strain evidence="13 14">JEL517</strain>
    </source>
</reference>
<dbReference type="InterPro" id="IPR050173">
    <property type="entry name" value="ABC_transporter_C-like"/>
</dbReference>
<feature type="domain" description="ABC transmembrane type-1" evidence="12">
    <location>
        <begin position="858"/>
        <end position="1148"/>
    </location>
</feature>
<evidence type="ECO:0000256" key="6">
    <source>
        <dbReference type="ARBA" id="ARBA00022840"/>
    </source>
</evidence>
<dbReference type="Pfam" id="PF00005">
    <property type="entry name" value="ABC_tran"/>
    <property type="match status" value="2"/>
</dbReference>
<dbReference type="EMBL" id="QEAO01000001">
    <property type="protein sequence ID" value="TPX38128.1"/>
    <property type="molecule type" value="Genomic_DNA"/>
</dbReference>
<evidence type="ECO:0000256" key="8">
    <source>
        <dbReference type="ARBA" id="ARBA00023136"/>
    </source>
</evidence>
<dbReference type="RefSeq" id="XP_031027843.1">
    <property type="nucleotide sequence ID" value="XM_031166095.1"/>
</dbReference>
<evidence type="ECO:0000313" key="13">
    <source>
        <dbReference type="EMBL" id="TPX38128.1"/>
    </source>
</evidence>
<dbReference type="InterPro" id="IPR027417">
    <property type="entry name" value="P-loop_NTPase"/>
</dbReference>
<accession>A0A507CFJ3</accession>
<feature type="transmembrane region" description="Helical" evidence="10">
    <location>
        <begin position="229"/>
        <end position="248"/>
    </location>
</feature>
<keyword evidence="5" id="KW-0547">Nucleotide-binding</keyword>
<dbReference type="InterPro" id="IPR011527">
    <property type="entry name" value="ABC1_TM_dom"/>
</dbReference>
<sequence>MDADHNNAISNPSNNNMEPKSRTRSFLPTIPKLMKSRCKADQSAPQVSGFGGIPCPEQESNLLVKLFTYWLDPLIKVGFKRDLKLEDFWQLNERNQAKVLAAQVNDAWEHEVASKTKRGKQPSLITAVTRAFGPAIVQSAIFRLIADTCTVVSPLVVQNIIIYLQNGPATDSGAHGYILALILLLLQLLNSISNVHKDGLSQQFSSGKLVNIMSSDANRIDLMCFNIHLYWAGPYIVILAMSLLLYSIGPSALVGFGLLLLYIPFQSFCSTLLSKNRRSANLVADSRIRATQETLSGIRVIKMYSWENPYLKSIADLRFSETGFIRNILLVRASVSGMSQAMPVFATMLSFIVYVQTGNTLNPANIFTALGLFNVLRIPLIQLPLMLTQTVDGFAALRRIESVLLSPEMDCAPGLLTDPNYGLVVKSSSFSWEATDDDESEPDAAVTDGAESSSAAIEASGADPSTASSNIDSALDHKTVVVDYPVPLQEPSSPPGSDVSEKLLADGIVSKEQYNGIRELGASQTKLQTDSVPRRVCLSISADAGENRANDNLDGADANAFKLHDIDVAIEKGSLVAIIGTVGAGKSSFLNAIIGEMRKSSGTGVFVGGTISYCAQQPWIRNDTLRNNGNGEILDILLFDDCNGKIIYTTLLVLFGKPMDEKRYANVLRDCALERDLEILQGGDMAEIGERGINLSGGQKARVGLARAVYQDTDIVLMDDVLSAVDSGVGKSLFDNCILGALKGKTRILVTHALQYLPRVDKILVMSGGTIVEQGTYKELMADKYSYLSANQDAWNSPSPLSSAESVQRRRSSVKVIETEIATKKAAESPAGEKLMSTEEEHKGKITWSAYGTYLKMLGGFWVTFAVVLGLVMAQVTRIGTDQWLVQWTNKRFPLDTGSYEGIYVALGLSQCLFILGQSLVFAYAGANASRRIHNAALEKIFRSPATFFDTTPLGRQVYCSLQILNRFSKDVDTIDLQLPENFRTMLYTAALTIGNFVLICIIFPIMLAPLIPALIFYGFVQQYYTASSRALRRWDSITRSPLLAHYSEALTGLPTIRAYGIEDRFRKENLKLLDDNNAAYYLYVCIQRWLNIRLEFASSMIIFLTGIFCITERSVLSPASAGLVLSYALTITTSLNWAVRNISQTENNMNSIERLVHYCESLESEKPDIIPEHRPPASWPSEGKIEIRNLTLRYRDNLPDVIHEISFTVEAGQKLGVVGRTGAGKSSIVVALLRLVEKKSGEILIDNLDVSMMGLHDLRKSISTIPQEPVLFSGTIRSNLDPFDQYSDEAIWAALGQSDMKGVVANTPGALEAAVTENGENWSQGQRQLLCLARALLRKSKIVILDEASASVDGETDEFIRATIRRDFADSTIITIAHRLDTVVDYDKILVLSHGTVLELDTPHNLLSNPNSAFSKMVDETGKTNAQHLRDVAAAKHLNKS</sequence>